<gene>
    <name evidence="4" type="ORF">H9S92_07300</name>
</gene>
<feature type="compositionally biased region" description="Low complexity" evidence="1">
    <location>
        <begin position="583"/>
        <end position="592"/>
    </location>
</feature>
<feature type="chain" id="PRO_5036873163" evidence="2">
    <location>
        <begin position="21"/>
        <end position="717"/>
    </location>
</feature>
<dbReference type="Proteomes" id="UP000650081">
    <property type="component" value="Unassembled WGS sequence"/>
</dbReference>
<dbReference type="InterPro" id="IPR036779">
    <property type="entry name" value="LysM_dom_sf"/>
</dbReference>
<name>A0A923PLN7_9BACT</name>
<dbReference type="CDD" id="cd00118">
    <property type="entry name" value="LysM"/>
    <property type="match status" value="3"/>
</dbReference>
<evidence type="ECO:0000313" key="5">
    <source>
        <dbReference type="Proteomes" id="UP000650081"/>
    </source>
</evidence>
<dbReference type="Gene3D" id="3.10.350.10">
    <property type="entry name" value="LysM domain"/>
    <property type="match status" value="3"/>
</dbReference>
<dbReference type="PROSITE" id="PS51782">
    <property type="entry name" value="LYSM"/>
    <property type="match status" value="3"/>
</dbReference>
<evidence type="ECO:0000313" key="4">
    <source>
        <dbReference type="EMBL" id="MBC6993961.1"/>
    </source>
</evidence>
<feature type="domain" description="LysM" evidence="3">
    <location>
        <begin position="290"/>
        <end position="333"/>
    </location>
</feature>
<reference evidence="4" key="1">
    <citation type="submission" date="2020-08" db="EMBL/GenBank/DDBJ databases">
        <title>Lewinella bacteria from marine environments.</title>
        <authorList>
            <person name="Zhong Y."/>
        </authorList>
    </citation>
    <scope>NUCLEOTIDE SEQUENCE</scope>
    <source>
        <strain evidence="4">KCTC 42187</strain>
    </source>
</reference>
<comment type="caution">
    <text evidence="4">The sequence shown here is derived from an EMBL/GenBank/DDBJ whole genome shotgun (WGS) entry which is preliminary data.</text>
</comment>
<evidence type="ECO:0000259" key="3">
    <source>
        <dbReference type="PROSITE" id="PS51782"/>
    </source>
</evidence>
<keyword evidence="2" id="KW-0732">Signal</keyword>
<evidence type="ECO:0000256" key="2">
    <source>
        <dbReference type="SAM" id="SignalP"/>
    </source>
</evidence>
<feature type="domain" description="LysM" evidence="3">
    <location>
        <begin position="672"/>
        <end position="716"/>
    </location>
</feature>
<dbReference type="PANTHER" id="PTHR33734">
    <property type="entry name" value="LYSM DOMAIN-CONTAINING GPI-ANCHORED PROTEIN 2"/>
    <property type="match status" value="1"/>
</dbReference>
<organism evidence="4 5">
    <name type="scientific">Neolewinella lacunae</name>
    <dbReference type="NCBI Taxonomy" id="1517758"/>
    <lineage>
        <taxon>Bacteria</taxon>
        <taxon>Pseudomonadati</taxon>
        <taxon>Bacteroidota</taxon>
        <taxon>Saprospiria</taxon>
        <taxon>Saprospirales</taxon>
        <taxon>Lewinellaceae</taxon>
        <taxon>Neolewinella</taxon>
    </lineage>
</organism>
<protein>
    <submittedName>
        <fullName evidence="4">LysM peptidoglycan-binding domain-containing protein</fullName>
    </submittedName>
</protein>
<feature type="compositionally biased region" description="Low complexity" evidence="1">
    <location>
        <begin position="465"/>
        <end position="534"/>
    </location>
</feature>
<dbReference type="Pfam" id="PF01476">
    <property type="entry name" value="LysM"/>
    <property type="match status" value="3"/>
</dbReference>
<evidence type="ECO:0000256" key="1">
    <source>
        <dbReference type="SAM" id="MobiDB-lite"/>
    </source>
</evidence>
<dbReference type="SMART" id="SM00257">
    <property type="entry name" value="LysM"/>
    <property type="match status" value="3"/>
</dbReference>
<accession>A0A923PLN7</accession>
<dbReference type="SUPFAM" id="SSF54106">
    <property type="entry name" value="LysM domain"/>
    <property type="match status" value="3"/>
</dbReference>
<dbReference type="RefSeq" id="WP_187466054.1">
    <property type="nucleotide sequence ID" value="NZ_JACSIT010000083.1"/>
</dbReference>
<proteinExistence type="predicted"/>
<feature type="signal peptide" evidence="2">
    <location>
        <begin position="1"/>
        <end position="20"/>
    </location>
</feature>
<keyword evidence="5" id="KW-1185">Reference proteome</keyword>
<feature type="region of interest" description="Disordered" evidence="1">
    <location>
        <begin position="455"/>
        <end position="544"/>
    </location>
</feature>
<dbReference type="EMBL" id="JACSIT010000083">
    <property type="protein sequence ID" value="MBC6993961.1"/>
    <property type="molecule type" value="Genomic_DNA"/>
</dbReference>
<dbReference type="InterPro" id="IPR018392">
    <property type="entry name" value="LysM"/>
</dbReference>
<dbReference type="PANTHER" id="PTHR33734:SF22">
    <property type="entry name" value="MEMBRANE-BOUND LYTIC MUREIN TRANSGLYCOSYLASE D"/>
    <property type="match status" value="1"/>
</dbReference>
<feature type="region of interest" description="Disordered" evidence="1">
    <location>
        <begin position="573"/>
        <end position="615"/>
    </location>
</feature>
<feature type="domain" description="LysM" evidence="3">
    <location>
        <begin position="401"/>
        <end position="445"/>
    </location>
</feature>
<sequence>MKCLFTLLAALLLASAPLRAEQIFVLFDGTCGDRVLYEQAIAQQPRLDYYAYHFPLVGGDRLMLETGAEGATVQSFLPQNTVYCGDPRLSVELAARVNGGVDRVFVLLPTANNQFLIQPVVMAAVFQRQGERFSYTSPLTSYQFDAENGIIGENLAMNTPGAKVYFEGRDLSPCAGYFMFRQLNPSSSYPVIDYRIAPEIGLVERRLGSDGKTTSGGVITAKTVNGVALADYLASVCGSPMVATTGQNPSAAPLAYSNQPVYTPPSMAVSVTPQPESSAYSAPAPAPIPLTHTVAKGETLYAISRNYATTVDAIKAQNGLTSNTLFPGQQLTVMSQPSAAPTVQAAPTALASNQPAASAPVALANPGAPQPTPYNTTAVAAPQAYGSTTMARSGEAVYGEGLHTVQPGETVASLALKYGYTSAKFREMNELGPNDVVKVGERLKTSDCNCPTPEAVPAPQAYGNAPATTTPQPYATPQAYGNAPATTTPQPYATPQAYGNAPATTTPQPYATPQAYGNAPATTTPQPYATPQAYGSVQGAPVTASGATTPAYRAPQGYQAPALAAETNPMTISNDPNFGQPVANPAAAPTATMGTLESRGNTDARPVNNPSTYGAYPAPLPSAAPAAAPPAYGNPPAAPTTYGSTPASPNTYGTPVGANVNYGSSTQPSNRSFHLVQEGESLYSIARRYNITTDELRTLNGLKAGDVIVPFQKLYVN</sequence>
<dbReference type="AlphaFoldDB" id="A0A923PLN7"/>